<name>A0A5B7CJD3_PORTR</name>
<proteinExistence type="predicted"/>
<protein>
    <submittedName>
        <fullName evidence="1">Uncharacterized protein</fullName>
    </submittedName>
</protein>
<organism evidence="1 2">
    <name type="scientific">Portunus trituberculatus</name>
    <name type="common">Swimming crab</name>
    <name type="synonym">Neptunus trituberculatus</name>
    <dbReference type="NCBI Taxonomy" id="210409"/>
    <lineage>
        <taxon>Eukaryota</taxon>
        <taxon>Metazoa</taxon>
        <taxon>Ecdysozoa</taxon>
        <taxon>Arthropoda</taxon>
        <taxon>Crustacea</taxon>
        <taxon>Multicrustacea</taxon>
        <taxon>Malacostraca</taxon>
        <taxon>Eumalacostraca</taxon>
        <taxon>Eucarida</taxon>
        <taxon>Decapoda</taxon>
        <taxon>Pleocyemata</taxon>
        <taxon>Brachyura</taxon>
        <taxon>Eubrachyura</taxon>
        <taxon>Portunoidea</taxon>
        <taxon>Portunidae</taxon>
        <taxon>Portuninae</taxon>
        <taxon>Portunus</taxon>
    </lineage>
</organism>
<dbReference type="EMBL" id="VSRR010000069">
    <property type="protein sequence ID" value="MPC09440.1"/>
    <property type="molecule type" value="Genomic_DNA"/>
</dbReference>
<accession>A0A5B7CJD3</accession>
<comment type="caution">
    <text evidence="1">The sequence shown here is derived from an EMBL/GenBank/DDBJ whole genome shotgun (WGS) entry which is preliminary data.</text>
</comment>
<gene>
    <name evidence="1" type="ORF">E2C01_002052</name>
</gene>
<evidence type="ECO:0000313" key="2">
    <source>
        <dbReference type="Proteomes" id="UP000324222"/>
    </source>
</evidence>
<dbReference type="AlphaFoldDB" id="A0A5B7CJD3"/>
<sequence>MQGTCAIKSISKNKRLILRDRHILMSNRGLYKNKLTRSPQPNTKAKIQEAILEIEYKLLKSHEEQRKKEEVLAVNNIKDNSKFFFAYTNKKCKNISAVGPLENVEGDLKSDPVEMVNILKVQYKCLQCAQP</sequence>
<dbReference type="Proteomes" id="UP000324222">
    <property type="component" value="Unassembled WGS sequence"/>
</dbReference>
<keyword evidence="2" id="KW-1185">Reference proteome</keyword>
<evidence type="ECO:0000313" key="1">
    <source>
        <dbReference type="EMBL" id="MPC09440.1"/>
    </source>
</evidence>
<reference evidence="1 2" key="1">
    <citation type="submission" date="2019-05" db="EMBL/GenBank/DDBJ databases">
        <title>Another draft genome of Portunus trituberculatus and its Hox gene families provides insights of decapod evolution.</title>
        <authorList>
            <person name="Jeong J.-H."/>
            <person name="Song I."/>
            <person name="Kim S."/>
            <person name="Choi T."/>
            <person name="Kim D."/>
            <person name="Ryu S."/>
            <person name="Kim W."/>
        </authorList>
    </citation>
    <scope>NUCLEOTIDE SEQUENCE [LARGE SCALE GENOMIC DNA]</scope>
    <source>
        <tissue evidence="1">Muscle</tissue>
    </source>
</reference>